<evidence type="ECO:0000256" key="1">
    <source>
        <dbReference type="SAM" id="MobiDB-lite"/>
    </source>
</evidence>
<dbReference type="EMBL" id="FN649727">
    <property type="protein sequence ID" value="CBJ25541.1"/>
    <property type="molecule type" value="Genomic_DNA"/>
</dbReference>
<evidence type="ECO:0008006" key="4">
    <source>
        <dbReference type="Google" id="ProtNLM"/>
    </source>
</evidence>
<proteinExistence type="predicted"/>
<feature type="compositionally biased region" description="Acidic residues" evidence="1">
    <location>
        <begin position="139"/>
        <end position="164"/>
    </location>
</feature>
<dbReference type="Proteomes" id="UP000002630">
    <property type="component" value="Linkage Group LG02"/>
</dbReference>
<evidence type="ECO:0000313" key="2">
    <source>
        <dbReference type="EMBL" id="CBJ25541.1"/>
    </source>
</evidence>
<dbReference type="OrthoDB" id="43011at2759"/>
<feature type="region of interest" description="Disordered" evidence="1">
    <location>
        <begin position="1"/>
        <end position="166"/>
    </location>
</feature>
<protein>
    <recommendedName>
        <fullName evidence="4">DUF218 domain-containing protein</fullName>
    </recommendedName>
</protein>
<feature type="compositionally biased region" description="Acidic residues" evidence="1">
    <location>
        <begin position="795"/>
        <end position="813"/>
    </location>
</feature>
<dbReference type="eggNOG" id="ENOG502S2UA">
    <property type="taxonomic scope" value="Eukaryota"/>
</dbReference>
<dbReference type="AlphaFoldDB" id="D7FW21"/>
<keyword evidence="3" id="KW-1185">Reference proteome</keyword>
<feature type="region of interest" description="Disordered" evidence="1">
    <location>
        <begin position="217"/>
        <end position="283"/>
    </location>
</feature>
<name>D7FW21_ECTSI</name>
<feature type="region of interest" description="Disordered" evidence="1">
    <location>
        <begin position="666"/>
        <end position="947"/>
    </location>
</feature>
<feature type="compositionally biased region" description="Acidic residues" evidence="1">
    <location>
        <begin position="768"/>
        <end position="779"/>
    </location>
</feature>
<gene>
    <name evidence="2" type="ORF">Esi_0003_0186</name>
</gene>
<sequence length="947" mass="104430">MSAPMSSRSFDGEAEGDDRAPPRVKRKGGRPKGAPNKKPRKAADGSIARNMTAAQLQQLVELARSKGLQRSPEREGDGDGEDGNNAPEDGGSSGRSTLELLADEAGISVGASAGRGGDSNSNRPTNDDPWHSAGLEGGELVDGDNDDDIDDIDDESFGDLDNDDVPFGAEIRTAEKRVRELRRKQRRQLKRQRLEHTLEDEIEREAAALDAALAAVYGPGGRPSDLLSTAKQRKSSGAEISSPMVDGRVQDEGQEEEDPQVQQRVPPVPYGRPEVGSSVDDDNSVEEKFEFNDLFRGVGIGDAGTQERGEDQLPDAIELIDRLDELLALDPPSESDARLPHPEAEPDEETVRLMQMSEDDQLLNPELRQVLVVIGKHLIRDQVTVEYASRIRRLVQGLKSGRLQPDLVCFTGGTVRDNRVADASAGYVFFRHLCEQHEVGTENIGILVESESTCTKEALDNVVKEVSRMEREELHEREREGEGRSAAWPRQKYHFTLISNEYHLSRIITVHQISETVSLLAPLKLLEASWGYEQVPYPYACSNDDAKEFQANVYKTLEDLVPLQVNVQAVANREEFFQEENYASLVHVRERLKEFIRRMNPSRERNERADNDKALREALVWAAGALAKIQEIIEPAAARRNSVSLRGWAMCAALLERAILQAQMSADPDRPLTPAEWGRLEDEKPPTPPLEVDEEDLIGRRARENVRAFLREDADQEPRREAYSYEAALKEEEEEEERERMRRERQGGPEEGMRWAGGDTRKDLSLQDNDDDDDDDDDSPPWSGRINPNANPEERLEEEGGREEEEEGGDLGDDGPLARTGSDFGSQVSPPPPLLGEETLQQREAARKGTSKPPGRSSSEDVDSKASAPAGAQREAGKRGGGGRVAANDGKARVARVVAKTLETTKEAPTPSSVPGSLPAAAAAAPTPPKRRRGRPRKTAVAPTQTE</sequence>
<evidence type="ECO:0000313" key="3">
    <source>
        <dbReference type="Proteomes" id="UP000002630"/>
    </source>
</evidence>
<accession>D7FW21</accession>
<feature type="compositionally biased region" description="Basic residues" evidence="1">
    <location>
        <begin position="22"/>
        <end position="40"/>
    </location>
</feature>
<dbReference type="InParanoid" id="D7FW21"/>
<reference evidence="2 3" key="1">
    <citation type="journal article" date="2010" name="Nature">
        <title>The Ectocarpus genome and the independent evolution of multicellularity in brown algae.</title>
        <authorList>
            <person name="Cock J.M."/>
            <person name="Sterck L."/>
            <person name="Rouze P."/>
            <person name="Scornet D."/>
            <person name="Allen A.E."/>
            <person name="Amoutzias G."/>
            <person name="Anthouard V."/>
            <person name="Artiguenave F."/>
            <person name="Aury J.M."/>
            <person name="Badger J.H."/>
            <person name="Beszteri B."/>
            <person name="Billiau K."/>
            <person name="Bonnet E."/>
            <person name="Bothwell J.H."/>
            <person name="Bowler C."/>
            <person name="Boyen C."/>
            <person name="Brownlee C."/>
            <person name="Carrano C.J."/>
            <person name="Charrier B."/>
            <person name="Cho G.Y."/>
            <person name="Coelho S.M."/>
            <person name="Collen J."/>
            <person name="Corre E."/>
            <person name="Da Silva C."/>
            <person name="Delage L."/>
            <person name="Delaroque N."/>
            <person name="Dittami S.M."/>
            <person name="Doulbeau S."/>
            <person name="Elias M."/>
            <person name="Farnham G."/>
            <person name="Gachon C.M."/>
            <person name="Gschloessl B."/>
            <person name="Heesch S."/>
            <person name="Jabbari K."/>
            <person name="Jubin C."/>
            <person name="Kawai H."/>
            <person name="Kimura K."/>
            <person name="Kloareg B."/>
            <person name="Kupper F.C."/>
            <person name="Lang D."/>
            <person name="Le Bail A."/>
            <person name="Leblanc C."/>
            <person name="Lerouge P."/>
            <person name="Lohr M."/>
            <person name="Lopez P.J."/>
            <person name="Martens C."/>
            <person name="Maumus F."/>
            <person name="Michel G."/>
            <person name="Miranda-Saavedra D."/>
            <person name="Morales J."/>
            <person name="Moreau H."/>
            <person name="Motomura T."/>
            <person name="Nagasato C."/>
            <person name="Napoli C.A."/>
            <person name="Nelson D.R."/>
            <person name="Nyvall-Collen P."/>
            <person name="Peters A.F."/>
            <person name="Pommier C."/>
            <person name="Potin P."/>
            <person name="Poulain J."/>
            <person name="Quesneville H."/>
            <person name="Read B."/>
            <person name="Rensing S.A."/>
            <person name="Ritter A."/>
            <person name="Rousvoal S."/>
            <person name="Samanta M."/>
            <person name="Samson G."/>
            <person name="Schroeder D.C."/>
            <person name="Segurens B."/>
            <person name="Strittmatter M."/>
            <person name="Tonon T."/>
            <person name="Tregear J.W."/>
            <person name="Valentin K."/>
            <person name="von Dassow P."/>
            <person name="Yamagishi T."/>
            <person name="Van de Peer Y."/>
            <person name="Wincker P."/>
        </authorList>
    </citation>
    <scope>NUCLEOTIDE SEQUENCE [LARGE SCALE GENOMIC DNA]</scope>
    <source>
        <strain evidence="3">Ec32 / CCAP1310/4</strain>
    </source>
</reference>
<dbReference type="EMBL" id="FN648486">
    <property type="protein sequence ID" value="CBJ25541.1"/>
    <property type="molecule type" value="Genomic_DNA"/>
</dbReference>
<organism evidence="2 3">
    <name type="scientific">Ectocarpus siliculosus</name>
    <name type="common">Brown alga</name>
    <name type="synonym">Conferva siliculosa</name>
    <dbReference type="NCBI Taxonomy" id="2880"/>
    <lineage>
        <taxon>Eukaryota</taxon>
        <taxon>Sar</taxon>
        <taxon>Stramenopiles</taxon>
        <taxon>Ochrophyta</taxon>
        <taxon>PX clade</taxon>
        <taxon>Phaeophyceae</taxon>
        <taxon>Ectocarpales</taxon>
        <taxon>Ectocarpaceae</taxon>
        <taxon>Ectocarpus</taxon>
    </lineage>
</organism>
<feature type="compositionally biased region" description="Basic and acidic residues" evidence="1">
    <location>
        <begin position="738"/>
        <end position="765"/>
    </location>
</feature>
<feature type="compositionally biased region" description="Basic and acidic residues" evidence="1">
    <location>
        <begin position="697"/>
        <end position="723"/>
    </location>
</feature>
<feature type="compositionally biased region" description="Basic residues" evidence="1">
    <location>
        <begin position="929"/>
        <end position="938"/>
    </location>
</feature>